<comment type="caution">
    <text evidence="1">The sequence shown here is derived from an EMBL/GenBank/DDBJ whole genome shotgun (WGS) entry which is preliminary data.</text>
</comment>
<protein>
    <submittedName>
        <fullName evidence="1">Uncharacterized protein</fullName>
    </submittedName>
</protein>
<reference evidence="1" key="1">
    <citation type="submission" date="2020-08" db="EMBL/GenBank/DDBJ databases">
        <title>Multicomponent nature underlies the extraordinary mechanical properties of spider dragline silk.</title>
        <authorList>
            <person name="Kono N."/>
            <person name="Nakamura H."/>
            <person name="Mori M."/>
            <person name="Yoshida Y."/>
            <person name="Ohtoshi R."/>
            <person name="Malay A.D."/>
            <person name="Moran D.A.P."/>
            <person name="Tomita M."/>
            <person name="Numata K."/>
            <person name="Arakawa K."/>
        </authorList>
    </citation>
    <scope>NUCLEOTIDE SEQUENCE</scope>
</reference>
<keyword evidence="2" id="KW-1185">Reference proteome</keyword>
<evidence type="ECO:0000313" key="1">
    <source>
        <dbReference type="EMBL" id="GFY61938.1"/>
    </source>
</evidence>
<accession>A0A8X7CAB5</accession>
<sequence>MEFLGRPRFWWIDFLEKDLKTLISEIGKVKPRTGQPEMEFLGRPRFWWIDFLEKVKTYLNGKENQKRTPKEFWKGQDSGGCFPRKDQKLFFGVEKKNQRTGQPEKVFLGRAKIRGLISLKRSENSYFKNWEKSNQEQDTREKGNFFGAKIRVDCFLKKSENSF</sequence>
<organism evidence="1 2">
    <name type="scientific">Trichonephila inaurata madagascariensis</name>
    <dbReference type="NCBI Taxonomy" id="2747483"/>
    <lineage>
        <taxon>Eukaryota</taxon>
        <taxon>Metazoa</taxon>
        <taxon>Ecdysozoa</taxon>
        <taxon>Arthropoda</taxon>
        <taxon>Chelicerata</taxon>
        <taxon>Arachnida</taxon>
        <taxon>Araneae</taxon>
        <taxon>Araneomorphae</taxon>
        <taxon>Entelegynae</taxon>
        <taxon>Araneoidea</taxon>
        <taxon>Nephilidae</taxon>
        <taxon>Trichonephila</taxon>
        <taxon>Trichonephila inaurata</taxon>
    </lineage>
</organism>
<name>A0A8X7CAB5_9ARAC</name>
<dbReference type="EMBL" id="BMAV01013950">
    <property type="protein sequence ID" value="GFY61938.1"/>
    <property type="molecule type" value="Genomic_DNA"/>
</dbReference>
<gene>
    <name evidence="1" type="ORF">TNIN_242171</name>
</gene>
<dbReference type="Proteomes" id="UP000886998">
    <property type="component" value="Unassembled WGS sequence"/>
</dbReference>
<dbReference type="AlphaFoldDB" id="A0A8X7CAB5"/>
<evidence type="ECO:0000313" key="2">
    <source>
        <dbReference type="Proteomes" id="UP000886998"/>
    </source>
</evidence>
<proteinExistence type="predicted"/>